<dbReference type="EMBL" id="FOGQ01000007">
    <property type="protein sequence ID" value="SES03759.1"/>
    <property type="molecule type" value="Genomic_DNA"/>
</dbReference>
<reference evidence="2" key="1">
    <citation type="submission" date="2016-10" db="EMBL/GenBank/DDBJ databases">
        <authorList>
            <person name="Varghese N."/>
            <person name="Submissions S."/>
        </authorList>
    </citation>
    <scope>NUCLEOTIDE SEQUENCE [LARGE SCALE GENOMIC DNA]</scope>
    <source>
        <strain evidence="2">DSM 20524</strain>
    </source>
</reference>
<dbReference type="SUPFAM" id="SSF140453">
    <property type="entry name" value="EsxAB dimer-like"/>
    <property type="match status" value="1"/>
</dbReference>
<dbReference type="STRING" id="1121357.SAMN05661109_01627"/>
<organism evidence="1 2">
    <name type="scientific">Corynebacterium cystitidis DSM 20524</name>
    <dbReference type="NCBI Taxonomy" id="1121357"/>
    <lineage>
        <taxon>Bacteria</taxon>
        <taxon>Bacillati</taxon>
        <taxon>Actinomycetota</taxon>
        <taxon>Actinomycetes</taxon>
        <taxon>Mycobacteriales</taxon>
        <taxon>Corynebacteriaceae</taxon>
        <taxon>Corynebacterium</taxon>
    </lineage>
</organism>
<protein>
    <submittedName>
        <fullName evidence="1">Proteins of 100 residues with WXG</fullName>
    </submittedName>
</protein>
<dbReference type="Proteomes" id="UP000198929">
    <property type="component" value="Unassembled WGS sequence"/>
</dbReference>
<name>A0A1H9U311_9CORY</name>
<dbReference type="AlphaFoldDB" id="A0A1H9U311"/>
<keyword evidence="2" id="KW-1185">Reference proteome</keyword>
<gene>
    <name evidence="1" type="ORF">SAMN05661109_01627</name>
</gene>
<dbReference type="InterPro" id="IPR010310">
    <property type="entry name" value="T7SS_ESAT-6-like"/>
</dbReference>
<sequence length="72" mass="7962">MLEAIDASVRELSQSWEGSESDMYQSIITEWNSGAAGLTEVLTSVSEMLGSIQQANQQMRVPINELLDEQTN</sequence>
<evidence type="ECO:0000313" key="2">
    <source>
        <dbReference type="Proteomes" id="UP000198929"/>
    </source>
</evidence>
<dbReference type="InterPro" id="IPR036689">
    <property type="entry name" value="ESAT-6-like_sf"/>
</dbReference>
<dbReference type="Pfam" id="PF06013">
    <property type="entry name" value="WXG100"/>
    <property type="match status" value="1"/>
</dbReference>
<dbReference type="Gene3D" id="1.10.287.1060">
    <property type="entry name" value="ESAT-6-like"/>
    <property type="match status" value="1"/>
</dbReference>
<proteinExistence type="predicted"/>
<accession>A0A1H9U311</accession>
<evidence type="ECO:0000313" key="1">
    <source>
        <dbReference type="EMBL" id="SES03759.1"/>
    </source>
</evidence>